<feature type="transmembrane region" description="Helical" evidence="1">
    <location>
        <begin position="91"/>
        <end position="113"/>
    </location>
</feature>
<feature type="transmembrane region" description="Helical" evidence="1">
    <location>
        <begin position="62"/>
        <end position="79"/>
    </location>
</feature>
<feature type="transmembrane region" description="Helical" evidence="1">
    <location>
        <begin position="33"/>
        <end position="50"/>
    </location>
</feature>
<accession>A0A7G9Z2D9</accession>
<name>A0A7G9Z2D9_9EURY</name>
<feature type="transmembrane region" description="Helical" evidence="1">
    <location>
        <begin position="225"/>
        <end position="244"/>
    </location>
</feature>
<proteinExistence type="predicted"/>
<keyword evidence="1" id="KW-1133">Transmembrane helix</keyword>
<dbReference type="AlphaFoldDB" id="A0A7G9Z2D9"/>
<dbReference type="InterPro" id="IPR002749">
    <property type="entry name" value="DUF63"/>
</dbReference>
<evidence type="ECO:0008006" key="3">
    <source>
        <dbReference type="Google" id="ProtNLM"/>
    </source>
</evidence>
<feature type="transmembrane region" description="Helical" evidence="1">
    <location>
        <begin position="151"/>
        <end position="174"/>
    </location>
</feature>
<protein>
    <recommendedName>
        <fullName evidence="3">DUF63 domain-containing protein</fullName>
    </recommendedName>
</protein>
<sequence length="283" mass="31766">MNIIEMSDAIKEFIYTYYIHPILTDAGYNPINTITWALMLGLMVFVLWKILKKLGIVIDQRFIAAVSPYIFVAASLRVMEDADLFSPPIKYMLITPLIYFFIFFCCVAILVILRVLSGPDRISDYTVVFGLIGVLWFIANMILLLRNEAIVRPWVLFAVIGISGMIIALIYIIGAKLHAKFLTESLNVSVLTAHLLDASSSYIGIDFLGYHGKHVLEGMIVKYTGSAAGMFLLKLGILIPVLYLLDIIFDEQWIELKNLVLLVLITIGLAPAVRNTLRMMLAV</sequence>
<keyword evidence="1" id="KW-0472">Membrane</keyword>
<dbReference type="Pfam" id="PF01889">
    <property type="entry name" value="DUF63"/>
    <property type="match status" value="1"/>
</dbReference>
<feature type="transmembrane region" description="Helical" evidence="1">
    <location>
        <begin position="186"/>
        <end position="205"/>
    </location>
</feature>
<feature type="transmembrane region" description="Helical" evidence="1">
    <location>
        <begin position="256"/>
        <end position="273"/>
    </location>
</feature>
<evidence type="ECO:0000256" key="1">
    <source>
        <dbReference type="SAM" id="Phobius"/>
    </source>
</evidence>
<dbReference type="PANTHER" id="PTHR40700">
    <property type="entry name" value="HYPOTHETICAL MEMBRANE PROTEIN, CONSERVED, DUF63 FAMILY"/>
    <property type="match status" value="1"/>
</dbReference>
<reference evidence="2" key="1">
    <citation type="submission" date="2020-06" db="EMBL/GenBank/DDBJ databases">
        <title>Unique genomic features of the anaerobic methanotrophic archaea.</title>
        <authorList>
            <person name="Chadwick G.L."/>
            <person name="Skennerton C.T."/>
            <person name="Laso-Perez R."/>
            <person name="Leu A.O."/>
            <person name="Speth D.R."/>
            <person name="Yu H."/>
            <person name="Morgan-Lang C."/>
            <person name="Hatzenpichler R."/>
            <person name="Goudeau D."/>
            <person name="Malmstrom R."/>
            <person name="Brazelton W.J."/>
            <person name="Woyke T."/>
            <person name="Hallam S.J."/>
            <person name="Tyson G.W."/>
            <person name="Wegener G."/>
            <person name="Boetius A."/>
            <person name="Orphan V."/>
        </authorList>
    </citation>
    <scope>NUCLEOTIDE SEQUENCE</scope>
</reference>
<organism evidence="2">
    <name type="scientific">Candidatus Methanophaga sp. ANME-1 ERB7</name>
    <dbReference type="NCBI Taxonomy" id="2759913"/>
    <lineage>
        <taxon>Archaea</taxon>
        <taxon>Methanobacteriati</taxon>
        <taxon>Methanobacteriota</taxon>
        <taxon>Stenosarchaea group</taxon>
        <taxon>Methanomicrobia</taxon>
        <taxon>Candidatus Methanophagales</taxon>
        <taxon>Candidatus Methanophagaceae</taxon>
        <taxon>Candidatus Methanophaga</taxon>
    </lineage>
</organism>
<dbReference type="PANTHER" id="PTHR40700:SF1">
    <property type="entry name" value="DUF63 DOMAIN-CONTAINING PROTEIN"/>
    <property type="match status" value="1"/>
</dbReference>
<dbReference type="EMBL" id="MT631578">
    <property type="protein sequence ID" value="QNO54423.1"/>
    <property type="molecule type" value="Genomic_DNA"/>
</dbReference>
<feature type="transmembrane region" description="Helical" evidence="1">
    <location>
        <begin position="125"/>
        <end position="145"/>
    </location>
</feature>
<gene>
    <name evidence="2" type="ORF">JEICAKEA_00033</name>
</gene>
<evidence type="ECO:0000313" key="2">
    <source>
        <dbReference type="EMBL" id="QNO54423.1"/>
    </source>
</evidence>
<keyword evidence="1" id="KW-0812">Transmembrane</keyword>